<dbReference type="NCBIfam" id="TIGR01376">
    <property type="entry name" value="POMP_repeat"/>
    <property type="match status" value="1"/>
</dbReference>
<feature type="non-terminal residue" evidence="8">
    <location>
        <position position="1"/>
    </location>
</feature>
<comment type="subcellular location">
    <subcellularLocation>
        <location evidence="1">Cell envelope</location>
    </subcellularLocation>
    <subcellularLocation>
        <location evidence="2">Cell outer membrane</location>
    </subcellularLocation>
    <subcellularLocation>
        <location evidence="3">Secreted</location>
    </subcellularLocation>
</comment>
<evidence type="ECO:0000256" key="2">
    <source>
        <dbReference type="ARBA" id="ARBA00004442"/>
    </source>
</evidence>
<evidence type="ECO:0000256" key="1">
    <source>
        <dbReference type="ARBA" id="ARBA00004196"/>
    </source>
</evidence>
<dbReference type="AlphaFoldDB" id="X1RMX5"/>
<evidence type="ECO:0000256" key="7">
    <source>
        <dbReference type="ARBA" id="ARBA00023237"/>
    </source>
</evidence>
<keyword evidence="4" id="KW-0964">Secreted</keyword>
<dbReference type="InterPro" id="IPR011050">
    <property type="entry name" value="Pectin_lyase_fold/virulence"/>
</dbReference>
<dbReference type="GO" id="GO:0005576">
    <property type="term" value="C:extracellular region"/>
    <property type="evidence" value="ECO:0007669"/>
    <property type="project" value="UniProtKB-SubCell"/>
</dbReference>
<name>X1RMX5_9ZZZZ</name>
<keyword evidence="6" id="KW-0472">Membrane</keyword>
<evidence type="ECO:0000313" key="8">
    <source>
        <dbReference type="EMBL" id="GAI82097.1"/>
    </source>
</evidence>
<dbReference type="SUPFAM" id="SSF51126">
    <property type="entry name" value="Pectin lyase-like"/>
    <property type="match status" value="1"/>
</dbReference>
<dbReference type="GO" id="GO:0009279">
    <property type="term" value="C:cell outer membrane"/>
    <property type="evidence" value="ECO:0007669"/>
    <property type="project" value="UniProtKB-SubCell"/>
</dbReference>
<dbReference type="EMBL" id="BARW01009568">
    <property type="protein sequence ID" value="GAI82097.1"/>
    <property type="molecule type" value="Genomic_DNA"/>
</dbReference>
<dbReference type="InterPro" id="IPR059226">
    <property type="entry name" value="Choice_anch_Q_dom"/>
</dbReference>
<reference evidence="8" key="1">
    <citation type="journal article" date="2014" name="Front. Microbiol.">
        <title>High frequency of phylogenetically diverse reductive dehalogenase-homologous genes in deep subseafloor sedimentary metagenomes.</title>
        <authorList>
            <person name="Kawai M."/>
            <person name="Futagami T."/>
            <person name="Toyoda A."/>
            <person name="Takaki Y."/>
            <person name="Nishi S."/>
            <person name="Hori S."/>
            <person name="Arai W."/>
            <person name="Tsubouchi T."/>
            <person name="Morono Y."/>
            <person name="Uchiyama I."/>
            <person name="Ito T."/>
            <person name="Fujiyama A."/>
            <person name="Inagaki F."/>
            <person name="Takami H."/>
        </authorList>
    </citation>
    <scope>NUCLEOTIDE SEQUENCE</scope>
    <source>
        <strain evidence="8">Expedition CK06-06</strain>
    </source>
</reference>
<gene>
    <name evidence="8" type="ORF">S12H4_19196</name>
</gene>
<accession>X1RMX5</accession>
<protein>
    <submittedName>
        <fullName evidence="8">Uncharacterized protein</fullName>
    </submittedName>
</protein>
<sequence length="249" mass="27121">RPEFALCTISGNLASESGGGIYCEDSLETTITNTIIWDSYPEQIKKDDDSTVLVTYSDVQGGWLGDDNIDEDPCFAALGYWADVNDTNIIVEPSDPNAVWMDGNYRLLPFSLCIDAGDPDYIAGPNETDLDGNPRMVDGNDDGNSVVDMGAYESNPVDASLQILPRVINRRAGRQYIIAIVHLPEGIRRSDIDANEPLILYPSLIEAERQYILGGRGRAGNTRVLAFFDKAELMVTVGGNDPTLLQAVG</sequence>
<evidence type="ECO:0000256" key="6">
    <source>
        <dbReference type="ARBA" id="ARBA00023136"/>
    </source>
</evidence>
<dbReference type="InterPro" id="IPR003368">
    <property type="entry name" value="POMP_repeat"/>
</dbReference>
<evidence type="ECO:0000256" key="4">
    <source>
        <dbReference type="ARBA" id="ARBA00022525"/>
    </source>
</evidence>
<dbReference type="NCBIfam" id="NF041518">
    <property type="entry name" value="choice_anch_Q"/>
    <property type="match status" value="1"/>
</dbReference>
<evidence type="ECO:0000256" key="5">
    <source>
        <dbReference type="ARBA" id="ARBA00022729"/>
    </source>
</evidence>
<keyword evidence="5" id="KW-0732">Signal</keyword>
<evidence type="ECO:0000256" key="3">
    <source>
        <dbReference type="ARBA" id="ARBA00004613"/>
    </source>
</evidence>
<proteinExistence type="predicted"/>
<comment type="caution">
    <text evidence="8">The sequence shown here is derived from an EMBL/GenBank/DDBJ whole genome shotgun (WGS) entry which is preliminary data.</text>
</comment>
<organism evidence="8">
    <name type="scientific">marine sediment metagenome</name>
    <dbReference type="NCBI Taxonomy" id="412755"/>
    <lineage>
        <taxon>unclassified sequences</taxon>
        <taxon>metagenomes</taxon>
        <taxon>ecological metagenomes</taxon>
    </lineage>
</organism>
<dbReference type="NCBIfam" id="TIGR03804">
    <property type="entry name" value="para_beta_helix"/>
    <property type="match status" value="1"/>
</dbReference>
<keyword evidence="7" id="KW-0998">Cell outer membrane</keyword>
<dbReference type="InterPro" id="IPR022441">
    <property type="entry name" value="Para_beta_helix_rpt-2"/>
</dbReference>